<dbReference type="GO" id="GO:0009243">
    <property type="term" value="P:O antigen biosynthetic process"/>
    <property type="evidence" value="ECO:0007669"/>
    <property type="project" value="UniProtKB-UniPathway"/>
</dbReference>
<dbReference type="Pfam" id="PF04321">
    <property type="entry name" value="RmlD_sub_bind"/>
    <property type="match status" value="1"/>
</dbReference>
<evidence type="ECO:0000256" key="3">
    <source>
        <dbReference type="ARBA" id="ARBA00012929"/>
    </source>
</evidence>
<feature type="domain" description="RmlD-like substrate binding" evidence="7">
    <location>
        <begin position="94"/>
        <end position="294"/>
    </location>
</feature>
<evidence type="ECO:0000256" key="2">
    <source>
        <dbReference type="ARBA" id="ARBA00010944"/>
    </source>
</evidence>
<dbReference type="InterPro" id="IPR005913">
    <property type="entry name" value="dTDP_dehydrorham_reduct"/>
</dbReference>
<dbReference type="Proteomes" id="UP000252792">
    <property type="component" value="Unassembled WGS sequence"/>
</dbReference>
<comment type="catalytic activity">
    <reaction evidence="5 6">
        <text>dTDP-beta-L-rhamnose + NADP(+) = dTDP-4-dehydro-beta-L-rhamnose + NADPH + H(+)</text>
        <dbReference type="Rhea" id="RHEA:21796"/>
        <dbReference type="ChEBI" id="CHEBI:15378"/>
        <dbReference type="ChEBI" id="CHEBI:57510"/>
        <dbReference type="ChEBI" id="CHEBI:57783"/>
        <dbReference type="ChEBI" id="CHEBI:58349"/>
        <dbReference type="ChEBI" id="CHEBI:62830"/>
        <dbReference type="EC" id="1.1.1.133"/>
    </reaction>
</comment>
<accession>A0A366J3V5</accession>
<dbReference type="EC" id="1.1.1.133" evidence="3 6"/>
<name>A0A366J3V5_9GAMM</name>
<dbReference type="UniPathway" id="UPA00124"/>
<dbReference type="GO" id="GO:0008831">
    <property type="term" value="F:dTDP-4-dehydrorhamnose reductase activity"/>
    <property type="evidence" value="ECO:0007669"/>
    <property type="project" value="UniProtKB-EC"/>
</dbReference>
<comment type="caution">
    <text evidence="8">The sequence shown here is derived from an EMBL/GenBank/DDBJ whole genome shotgun (WGS) entry which is preliminary data.</text>
</comment>
<dbReference type="Gene3D" id="3.40.50.720">
    <property type="entry name" value="NAD(P)-binding Rossmann-like Domain"/>
    <property type="match status" value="1"/>
</dbReference>
<evidence type="ECO:0000256" key="1">
    <source>
        <dbReference type="ARBA" id="ARBA00004781"/>
    </source>
</evidence>
<gene>
    <name evidence="8" type="ORF">DFP80_10920</name>
</gene>
<dbReference type="EMBL" id="QNSE01000009">
    <property type="protein sequence ID" value="RBP81721.1"/>
    <property type="molecule type" value="Genomic_DNA"/>
</dbReference>
<dbReference type="AlphaFoldDB" id="A0A366J3V5"/>
<keyword evidence="6" id="KW-0560">Oxidoreductase</keyword>
<dbReference type="PANTHER" id="PTHR10491">
    <property type="entry name" value="DTDP-4-DEHYDRORHAMNOSE REDUCTASE"/>
    <property type="match status" value="1"/>
</dbReference>
<dbReference type="InterPro" id="IPR036291">
    <property type="entry name" value="NAD(P)-bd_dom_sf"/>
</dbReference>
<organism evidence="8 9">
    <name type="scientific">Marinomonas rhizomae</name>
    <dbReference type="NCBI Taxonomy" id="491948"/>
    <lineage>
        <taxon>Bacteria</taxon>
        <taxon>Pseudomonadati</taxon>
        <taxon>Pseudomonadota</taxon>
        <taxon>Gammaproteobacteria</taxon>
        <taxon>Oceanospirillales</taxon>
        <taxon>Oceanospirillaceae</taxon>
        <taxon>Marinomonas</taxon>
    </lineage>
</organism>
<keyword evidence="6" id="KW-0521">NADP</keyword>
<reference evidence="8 9" key="1">
    <citation type="submission" date="2018-06" db="EMBL/GenBank/DDBJ databases">
        <title>Genomic Encyclopedia of Type Strains, Phase III (KMG-III): the genomes of soil and plant-associated and newly described type strains.</title>
        <authorList>
            <person name="Whitman W."/>
        </authorList>
    </citation>
    <scope>NUCLEOTIDE SEQUENCE [LARGE SCALE GENOMIC DNA]</scope>
    <source>
        <strain evidence="8 9">CECT 7377</strain>
    </source>
</reference>
<dbReference type="InterPro" id="IPR029903">
    <property type="entry name" value="RmlD-like-bd"/>
</dbReference>
<comment type="cofactor">
    <cofactor evidence="6">
        <name>Mg(2+)</name>
        <dbReference type="ChEBI" id="CHEBI:18420"/>
    </cofactor>
    <text evidence="6">Binds 1 Mg(2+) ion per monomer.</text>
</comment>
<evidence type="ECO:0000256" key="6">
    <source>
        <dbReference type="RuleBase" id="RU364082"/>
    </source>
</evidence>
<comment type="function">
    <text evidence="6">Catalyzes the reduction of dTDP-6-deoxy-L-lyxo-4-hexulose to yield dTDP-L-rhamnose.</text>
</comment>
<evidence type="ECO:0000313" key="9">
    <source>
        <dbReference type="Proteomes" id="UP000252792"/>
    </source>
</evidence>
<comment type="similarity">
    <text evidence="2 6">Belongs to the dTDP-4-dehydrorhamnose reductase family.</text>
</comment>
<proteinExistence type="inferred from homology"/>
<evidence type="ECO:0000259" key="7">
    <source>
        <dbReference type="Pfam" id="PF04321"/>
    </source>
</evidence>
<evidence type="ECO:0000256" key="5">
    <source>
        <dbReference type="ARBA" id="ARBA00048200"/>
    </source>
</evidence>
<keyword evidence="9" id="KW-1185">Reference proteome</keyword>
<dbReference type="SUPFAM" id="SSF51735">
    <property type="entry name" value="NAD(P)-binding Rossmann-fold domains"/>
    <property type="match status" value="1"/>
</dbReference>
<evidence type="ECO:0000313" key="8">
    <source>
        <dbReference type="EMBL" id="RBP81721.1"/>
    </source>
</evidence>
<comment type="pathway">
    <text evidence="1 6">Carbohydrate biosynthesis; dTDP-L-rhamnose biosynthesis.</text>
</comment>
<sequence>MERGLDLNNTQDINAPIRVLLLGSGTEVGSSLLLLSKEKTEFEWLCPDESLLLDVGRRAELDAMQFDVVIDALSLRYALQSDYGKFQSALRYLSEQASAPLVMISSARVFSGSKGAAYAETDVPDSSEPYAKSLIEAESIVLNNPNNIVLRTGWLFSGKGDDFVCRTLGLIQDGVNLAYKDDLIGSPTPVSDLVRVILSMVNQGHYGAQNKGVYHYCCAEEISWIRLVEAIVATSSQFDPKAQVEVEAIGDSFPEVQETSAMQRQSLSCRKIFNHFGIKQRPWRSKLRGLVKELYQAN</sequence>
<dbReference type="PANTHER" id="PTHR10491:SF4">
    <property type="entry name" value="METHIONINE ADENOSYLTRANSFERASE 2 SUBUNIT BETA"/>
    <property type="match status" value="1"/>
</dbReference>
<dbReference type="UniPathway" id="UPA00281"/>
<protein>
    <recommendedName>
        <fullName evidence="4 6">dTDP-4-dehydrorhamnose reductase</fullName>
        <ecNumber evidence="3 6">1.1.1.133</ecNumber>
    </recommendedName>
</protein>
<evidence type="ECO:0000256" key="4">
    <source>
        <dbReference type="ARBA" id="ARBA00017099"/>
    </source>
</evidence>
<dbReference type="GO" id="GO:0019305">
    <property type="term" value="P:dTDP-rhamnose biosynthetic process"/>
    <property type="evidence" value="ECO:0007669"/>
    <property type="project" value="UniProtKB-UniPathway"/>
</dbReference>